<dbReference type="SUPFAM" id="SSF142823">
    <property type="entry name" value="ComB-like"/>
    <property type="match status" value="1"/>
</dbReference>
<dbReference type="AlphaFoldDB" id="A0A1T4M5A0"/>
<dbReference type="GO" id="GO:0050532">
    <property type="term" value="F:2-phosphosulfolactate phosphatase activity"/>
    <property type="evidence" value="ECO:0007669"/>
    <property type="project" value="InterPro"/>
</dbReference>
<evidence type="ECO:0008006" key="3">
    <source>
        <dbReference type="Google" id="ProtNLM"/>
    </source>
</evidence>
<dbReference type="STRING" id="142842.SAMN02745118_01339"/>
<keyword evidence="2" id="KW-1185">Reference proteome</keyword>
<evidence type="ECO:0000313" key="2">
    <source>
        <dbReference type="Proteomes" id="UP000190625"/>
    </source>
</evidence>
<organism evidence="1 2">
    <name type="scientific">Selenihalanaerobacter shriftii</name>
    <dbReference type="NCBI Taxonomy" id="142842"/>
    <lineage>
        <taxon>Bacteria</taxon>
        <taxon>Bacillati</taxon>
        <taxon>Bacillota</taxon>
        <taxon>Clostridia</taxon>
        <taxon>Halanaerobiales</taxon>
        <taxon>Halobacteroidaceae</taxon>
        <taxon>Selenihalanaerobacter</taxon>
    </lineage>
</organism>
<name>A0A1T4M5A0_9FIRM</name>
<dbReference type="Proteomes" id="UP000190625">
    <property type="component" value="Unassembled WGS sequence"/>
</dbReference>
<dbReference type="EMBL" id="FUWM01000010">
    <property type="protein sequence ID" value="SJZ61958.1"/>
    <property type="molecule type" value="Genomic_DNA"/>
</dbReference>
<reference evidence="2" key="1">
    <citation type="submission" date="2017-02" db="EMBL/GenBank/DDBJ databases">
        <authorList>
            <person name="Varghese N."/>
            <person name="Submissions S."/>
        </authorList>
    </citation>
    <scope>NUCLEOTIDE SEQUENCE [LARGE SCALE GENOMIC DNA]</scope>
    <source>
        <strain evidence="2">ATCC BAA-73</strain>
    </source>
</reference>
<proteinExistence type="predicted"/>
<protein>
    <recommendedName>
        <fullName evidence="3">2-phosphosulfolactate phosphatase</fullName>
    </recommendedName>
</protein>
<dbReference type="GO" id="GO:0000287">
    <property type="term" value="F:magnesium ion binding"/>
    <property type="evidence" value="ECO:0007669"/>
    <property type="project" value="InterPro"/>
</dbReference>
<gene>
    <name evidence="1" type="ORF">SAMN02745118_01339</name>
</gene>
<sequence length="235" mass="24940">MPMLLGKKLNEEWVPTLNITSNASGAAKAARKGDIVVIVDVIDMSTTIEAVLDAGAIEVFGASPDHISVPVQVNPEKIGYYAGKNALKNDTKLIIATEPRLGSEEERKENIQLALNGVKRAGVEIEAIVPNLGAEVVKLANFEGKVVLVISDSGGVAYDTAYNYGAPEVITGTVARTLKKSGVLPAKESAQRAIRLAQKFKTGITLVAASSNSYEDVLAAEHISKLIIEEGFLEI</sequence>
<dbReference type="InterPro" id="IPR036702">
    <property type="entry name" value="ComB-like_sf"/>
</dbReference>
<evidence type="ECO:0000313" key="1">
    <source>
        <dbReference type="EMBL" id="SJZ61958.1"/>
    </source>
</evidence>
<accession>A0A1T4M5A0</accession>